<dbReference type="InterPro" id="IPR045351">
    <property type="entry name" value="DUF6531"/>
</dbReference>
<feature type="region of interest" description="Disordered" evidence="5">
    <location>
        <begin position="297"/>
        <end position="341"/>
    </location>
</feature>
<evidence type="ECO:0000313" key="10">
    <source>
        <dbReference type="Proteomes" id="UP000076967"/>
    </source>
</evidence>
<evidence type="ECO:0000256" key="3">
    <source>
        <dbReference type="ARBA" id="ARBA00022737"/>
    </source>
</evidence>
<dbReference type="InterPro" id="IPR022385">
    <property type="entry name" value="Rhs_assc_core"/>
</dbReference>
<organism evidence="9 10">
    <name type="scientific">Paenibacillus glacialis</name>
    <dbReference type="NCBI Taxonomy" id="494026"/>
    <lineage>
        <taxon>Bacteria</taxon>
        <taxon>Bacillati</taxon>
        <taxon>Bacillota</taxon>
        <taxon>Bacilli</taxon>
        <taxon>Bacillales</taxon>
        <taxon>Paenibacillaceae</taxon>
        <taxon>Paenibacillus</taxon>
    </lineage>
</organism>
<dbReference type="Proteomes" id="UP000076967">
    <property type="component" value="Unassembled WGS sequence"/>
</dbReference>
<feature type="region of interest" description="Disordered" evidence="5">
    <location>
        <begin position="1559"/>
        <end position="1580"/>
    </location>
</feature>
<dbReference type="PANTHER" id="PTHR32305:SF15">
    <property type="entry name" value="PROTEIN RHSA-RELATED"/>
    <property type="match status" value="1"/>
</dbReference>
<dbReference type="Pfam" id="PF20148">
    <property type="entry name" value="DUF6531"/>
    <property type="match status" value="1"/>
</dbReference>
<keyword evidence="2" id="KW-0964">Secreted</keyword>
<evidence type="ECO:0000256" key="1">
    <source>
        <dbReference type="ARBA" id="ARBA00004613"/>
    </source>
</evidence>
<feature type="region of interest" description="Disordered" evidence="5">
    <location>
        <begin position="1380"/>
        <end position="1399"/>
    </location>
</feature>
<dbReference type="STRING" id="494026.PGLA_20400"/>
<keyword evidence="4" id="KW-0175">Coiled coil</keyword>
<feature type="coiled-coil region" evidence="4">
    <location>
        <begin position="52"/>
        <end position="79"/>
    </location>
</feature>
<protein>
    <submittedName>
        <fullName evidence="9">Uncharacterized protein</fullName>
    </submittedName>
</protein>
<reference evidence="9 10" key="1">
    <citation type="submission" date="2016-03" db="EMBL/GenBank/DDBJ databases">
        <title>Draft genome sequence of Paenibacillus glacialis DSM 22343.</title>
        <authorList>
            <person name="Shin S.-K."/>
            <person name="Yi H."/>
        </authorList>
    </citation>
    <scope>NUCLEOTIDE SEQUENCE [LARGE SCALE GENOMIC DNA]</scope>
    <source>
        <strain evidence="9 10">DSM 22343</strain>
    </source>
</reference>
<dbReference type="InterPro" id="IPR056823">
    <property type="entry name" value="TEN-like_YD-shell"/>
</dbReference>
<dbReference type="Pfam" id="PF05593">
    <property type="entry name" value="RHS_repeat"/>
    <property type="match status" value="6"/>
</dbReference>
<dbReference type="GO" id="GO:0005576">
    <property type="term" value="C:extracellular region"/>
    <property type="evidence" value="ECO:0007669"/>
    <property type="project" value="UniProtKB-SubCell"/>
</dbReference>
<dbReference type="RefSeq" id="WP_068536382.1">
    <property type="nucleotide sequence ID" value="NZ_LVJH01000048.1"/>
</dbReference>
<feature type="region of interest" description="Disordered" evidence="5">
    <location>
        <begin position="1494"/>
        <end position="1530"/>
    </location>
</feature>
<name>A0A168HRH8_9BACL</name>
<dbReference type="NCBIfam" id="TIGR03696">
    <property type="entry name" value="Rhs_assc_core"/>
    <property type="match status" value="1"/>
</dbReference>
<dbReference type="InterPro" id="IPR050708">
    <property type="entry name" value="T6SS_VgrG/RHS"/>
</dbReference>
<comment type="caution">
    <text evidence="9">The sequence shown here is derived from an EMBL/GenBank/DDBJ whole genome shotgun (WGS) entry which is preliminary data.</text>
</comment>
<feature type="domain" description="Pre-toxin TG" evidence="6">
    <location>
        <begin position="103"/>
        <end position="159"/>
    </location>
</feature>
<proteinExistence type="predicted"/>
<dbReference type="InterPro" id="IPR006530">
    <property type="entry name" value="YD"/>
</dbReference>
<feature type="region of interest" description="Disordered" evidence="5">
    <location>
        <begin position="1142"/>
        <end position="1161"/>
    </location>
</feature>
<feature type="compositionally biased region" description="Polar residues" evidence="5">
    <location>
        <begin position="304"/>
        <end position="315"/>
    </location>
</feature>
<evidence type="ECO:0000259" key="6">
    <source>
        <dbReference type="Pfam" id="PF14449"/>
    </source>
</evidence>
<dbReference type="EMBL" id="LVJH01000048">
    <property type="protein sequence ID" value="OAB38455.1"/>
    <property type="molecule type" value="Genomic_DNA"/>
</dbReference>
<feature type="domain" description="Teneurin-like YD-shell" evidence="8">
    <location>
        <begin position="451"/>
        <end position="614"/>
    </location>
</feature>
<dbReference type="PANTHER" id="PTHR32305">
    <property type="match status" value="1"/>
</dbReference>
<dbReference type="Gene3D" id="2.180.10.10">
    <property type="entry name" value="RHS repeat-associated core"/>
    <property type="match status" value="4"/>
</dbReference>
<feature type="domain" description="Teneurin-like YD-shell" evidence="8">
    <location>
        <begin position="1189"/>
        <end position="1451"/>
    </location>
</feature>
<gene>
    <name evidence="9" type="ORF">PGLA_20400</name>
</gene>
<dbReference type="InterPro" id="IPR027797">
    <property type="entry name" value="PT-TG_dom"/>
</dbReference>
<evidence type="ECO:0000313" key="9">
    <source>
        <dbReference type="EMBL" id="OAB38455.1"/>
    </source>
</evidence>
<feature type="region of interest" description="Disordered" evidence="5">
    <location>
        <begin position="192"/>
        <end position="272"/>
    </location>
</feature>
<keyword evidence="3" id="KW-0677">Repeat</keyword>
<evidence type="ECO:0000256" key="5">
    <source>
        <dbReference type="SAM" id="MobiDB-lite"/>
    </source>
</evidence>
<feature type="domain" description="DUF6531" evidence="7">
    <location>
        <begin position="345"/>
        <end position="418"/>
    </location>
</feature>
<feature type="compositionally biased region" description="Basic and acidic residues" evidence="5">
    <location>
        <begin position="201"/>
        <end position="216"/>
    </location>
</feature>
<feature type="compositionally biased region" description="Polar residues" evidence="5">
    <location>
        <begin position="327"/>
        <end position="340"/>
    </location>
</feature>
<evidence type="ECO:0000259" key="7">
    <source>
        <dbReference type="Pfam" id="PF20148"/>
    </source>
</evidence>
<evidence type="ECO:0000256" key="2">
    <source>
        <dbReference type="ARBA" id="ARBA00022525"/>
    </source>
</evidence>
<dbReference type="OrthoDB" id="41445at2"/>
<dbReference type="NCBIfam" id="TIGR01643">
    <property type="entry name" value="YD_repeat_2x"/>
    <property type="match status" value="14"/>
</dbReference>
<dbReference type="Pfam" id="PF14449">
    <property type="entry name" value="PT-TG"/>
    <property type="match status" value="1"/>
</dbReference>
<dbReference type="Pfam" id="PF25023">
    <property type="entry name" value="TEN_YD-shell"/>
    <property type="match status" value="3"/>
</dbReference>
<feature type="domain" description="Teneurin-like YD-shell" evidence="8">
    <location>
        <begin position="1047"/>
        <end position="1123"/>
    </location>
</feature>
<accession>A0A168HRH8</accession>
<evidence type="ECO:0000256" key="4">
    <source>
        <dbReference type="SAM" id="Coils"/>
    </source>
</evidence>
<keyword evidence="10" id="KW-1185">Reference proteome</keyword>
<evidence type="ECO:0000259" key="8">
    <source>
        <dbReference type="Pfam" id="PF25023"/>
    </source>
</evidence>
<sequence>MKIEVEVSSLLSTGKELHRASEDIETLRSELRRAMSGLTLQSRRRPDVDSNYQAIDQRLNELHKELEELSRLSERKGDQFEEADGKGKPFDFGALLKFAAVATSMGLDFVPILGNAKGILEAIVGRDLITGDKLAPWERALAVLGPLGKGVSSGAKLFKLADEAIDVASQVTRYGDDVADMAKTVNRAGNVGEEVLGQGSKHLDDVHGGKGVDSKTGDSLSKNGDQPDLPTGKTDNNRGASSDLAPDGNPGKNTGTVDAPPTKDGSPSLSEKEAMIAAAATATVAGGGTAAALTKKVKSADHISGSNPISKSDGNLVNKMDAVDSSPPKQTQNPSQTKLESNVKDPIHAATGDQYIIHPAIKLYGAATWSFELHYHSALLQTSDLGVAWTHNYAMRLEMSDVEPEAITMWWNASRANRFVQQEDGRYRSADLDVQWDELLKTEAGYELITRSPRAVYHFTTEGQLHRHTNAEGLSLEVVHNEAGQLLQLVDQRTQRALHVNYNGHALIQDVGDPARQVSFSYNEYRHLIRFKDPNRHATDLTYDSDGRIISLAVAGDIQFVNTFDEDDRIIEQSDALGRVTRLHYDTQSRPGFIVTTVTNALGHEQQLVHDKRYLLIENQMPDGKKEQFTYTARGQEESRTNALGETIRYEYDDQGHLIRAINPLGDITSFTYNPEHLLDQETNAEGHITKYTYDEQQRLVGITRPEGTTSEITYNAQGQRATYRDFNGVLHRYQYNEAGELSTMEDGEGRATQISYDTVGRITMLEDPLGGQTCRTYDANDNLAELTDPLGRKWHFSYDAFDRMLEEMNPSGQATVYRYAPTGTLESVTNALGETVRYRYDAEDRLEEHRNALGETTKLRYDRAGRVLTVIDPLDREVQYTYDGAGRMKSAIDGEGRIVKELTYDAAGNPIAETDGLKHTKNIRFNALYQPVEEQDALGRITRMSYDAASRLTEVIEADLAVYRQEYDGEDRLTAYTDANANRTELQYDRSGLLTSEKNAANSVLKYGYDARGWRNERTNARGQRTDYRYDAAGQLIELVDEAGTTKLDYDLNGYMTTVTENEVTTTRTYDDLGRVTAVTGAWGQSIGYTYDAASRITKLTYPDGKEVHYRYTMAGELSEVKDWNGRLTRYRYDRSGRLIETQRPNGSRERRSYDGAGQMDHLSDQTPQGVMMQQYHYTYNAIGQIIQEEDKQYTYDNLRRMSSGSWPGRRIAYSYDLAGNMMTRTDSDQEAYPPIAYTKDNRLFSIGGYPVEMDADGNLLYMSEGKTMASYEYDARNRLVKSGKAQYTYDAQGNRTSMTWKGKTTRYVVDALPELSRVLMELDAEGTPKAYYVYGLGLIGREDAQGNYQSYHSDIRGSTTLLTDEQGSVTDRYTYGPYGELEKHEGKTNQPFGYNGRDGVQSDPNGLYYMRARYYHPVLQRFLNRDILRGDLMDGQTLNRYAYVNGDPIRYIDPLGLMKGLCGDKIPDRDRNHLDRPTAGDNIGVNLRLEDKVNPTPRWPTTPKEMDDFIGMPGTKIPDGPRTAGRDKVEWRPNDNTKITYEKHPYHPNAPDFHKGPHWHLDTPGNPHQRYLPGDEIP</sequence>
<comment type="subcellular location">
    <subcellularLocation>
        <location evidence="1">Secreted</location>
    </subcellularLocation>
</comment>
<dbReference type="InterPro" id="IPR031325">
    <property type="entry name" value="RHS_repeat"/>
</dbReference>